<dbReference type="PROSITE" id="PS00216">
    <property type="entry name" value="SUGAR_TRANSPORT_1"/>
    <property type="match status" value="1"/>
</dbReference>
<dbReference type="EMBL" id="CP001804">
    <property type="protein sequence ID" value="ACY16908.1"/>
    <property type="molecule type" value="Genomic_DNA"/>
</dbReference>
<evidence type="ECO:0000256" key="1">
    <source>
        <dbReference type="ARBA" id="ARBA00004651"/>
    </source>
</evidence>
<dbReference type="SUPFAM" id="SSF103473">
    <property type="entry name" value="MFS general substrate transporter"/>
    <property type="match status" value="1"/>
</dbReference>
<feature type="domain" description="Major facilitator superfamily (MFS) profile" evidence="9">
    <location>
        <begin position="23"/>
        <end position="476"/>
    </location>
</feature>
<dbReference type="KEGG" id="hoh:Hoch_4414"/>
<feature type="transmembrane region" description="Helical" evidence="8">
    <location>
        <begin position="413"/>
        <end position="433"/>
    </location>
</feature>
<sequence length="503" mass="52411">MSPNGDSVPASGAKVLGRYPYKVMGVALLGTYLIAINTTVLGVALPAMARDFGIHGSGADWIINAYLVALAVSMPATGWLMERLGRRRAFILALSVFTVGALMSTLATEVSTLLAGRALQGLGGGPLMPLAVSSIYELFPVEQRGTVLGIWGVAVAAAPAVGPPLGGWLVTEASWRWIFAFLCAGGVIGIVAAQRALRDLIAPRRVPLDVKGWLAVTTALIALVVLARQGAAWGLNSPPSLALGALFVGASALFVRWSLRSSAPVLDVRVFGERTFSITMLLLAFFALGQYTRLNFLPIELQVVRGMSALEVGMLLTPAAVAVAVAMPLGGRLSDRYGPRLPVVAGMALLALTMSGLAFLRPDTPTWIIVALLVGQGFGAGCTFSPVQVTAMTAVHSRLNAQAAALTQLNRQISAAVGTAIMGALLVAQLGAVTPVVETARQVADAQSGFNRVFLLSALLLGAGTLVACALPGIGRIRCLQRQRTAEHEAFLADLGEVVPVPR</sequence>
<dbReference type="Gene3D" id="1.20.1250.20">
    <property type="entry name" value="MFS general substrate transporter like domains"/>
    <property type="match status" value="1"/>
</dbReference>
<evidence type="ECO:0000256" key="6">
    <source>
        <dbReference type="ARBA" id="ARBA00022989"/>
    </source>
</evidence>
<feature type="transmembrane region" description="Helical" evidence="8">
    <location>
        <begin position="119"/>
        <end position="139"/>
    </location>
</feature>
<evidence type="ECO:0000256" key="5">
    <source>
        <dbReference type="ARBA" id="ARBA00022692"/>
    </source>
</evidence>
<feature type="transmembrane region" description="Helical" evidence="8">
    <location>
        <begin position="341"/>
        <end position="360"/>
    </location>
</feature>
<evidence type="ECO:0000313" key="10">
    <source>
        <dbReference type="EMBL" id="ACY16908.1"/>
    </source>
</evidence>
<dbReference type="InterPro" id="IPR036259">
    <property type="entry name" value="MFS_trans_sf"/>
</dbReference>
<gene>
    <name evidence="10" type="ordered locus">Hoch_4414</name>
</gene>
<feature type="transmembrane region" description="Helical" evidence="8">
    <location>
        <begin position="146"/>
        <end position="169"/>
    </location>
</feature>
<dbReference type="PANTHER" id="PTHR42718:SF9">
    <property type="entry name" value="MAJOR FACILITATOR SUPERFAMILY MULTIDRUG TRANSPORTER MFSC"/>
    <property type="match status" value="1"/>
</dbReference>
<keyword evidence="4" id="KW-1003">Cell membrane</keyword>
<dbReference type="Pfam" id="PF07690">
    <property type="entry name" value="MFS_1"/>
    <property type="match status" value="1"/>
</dbReference>
<protein>
    <submittedName>
        <fullName evidence="10">Drug resistance transporter, EmrB/QacA subfamily</fullName>
    </submittedName>
</protein>
<keyword evidence="7 8" id="KW-0472">Membrane</keyword>
<comment type="similarity">
    <text evidence="2">Belongs to the major facilitator superfamily. EmrB family.</text>
</comment>
<dbReference type="STRING" id="502025.Hoch_4414"/>
<feature type="transmembrane region" description="Helical" evidence="8">
    <location>
        <begin position="453"/>
        <end position="474"/>
    </location>
</feature>
<dbReference type="AlphaFoldDB" id="D0LNK3"/>
<keyword evidence="5 8" id="KW-0812">Transmembrane</keyword>
<dbReference type="PRINTS" id="PR01036">
    <property type="entry name" value="TCRTETB"/>
</dbReference>
<dbReference type="NCBIfam" id="TIGR00711">
    <property type="entry name" value="efflux_EmrB"/>
    <property type="match status" value="1"/>
</dbReference>
<reference evidence="10 11" key="1">
    <citation type="journal article" date="2010" name="Stand. Genomic Sci.">
        <title>Complete genome sequence of Haliangium ochraceum type strain (SMP-2).</title>
        <authorList>
            <consortium name="US DOE Joint Genome Institute (JGI-PGF)"/>
            <person name="Ivanova N."/>
            <person name="Daum C."/>
            <person name="Lang E."/>
            <person name="Abt B."/>
            <person name="Kopitz M."/>
            <person name="Saunders E."/>
            <person name="Lapidus A."/>
            <person name="Lucas S."/>
            <person name="Glavina Del Rio T."/>
            <person name="Nolan M."/>
            <person name="Tice H."/>
            <person name="Copeland A."/>
            <person name="Cheng J.F."/>
            <person name="Chen F."/>
            <person name="Bruce D."/>
            <person name="Goodwin L."/>
            <person name="Pitluck S."/>
            <person name="Mavromatis K."/>
            <person name="Pati A."/>
            <person name="Mikhailova N."/>
            <person name="Chen A."/>
            <person name="Palaniappan K."/>
            <person name="Land M."/>
            <person name="Hauser L."/>
            <person name="Chang Y.J."/>
            <person name="Jeffries C.D."/>
            <person name="Detter J.C."/>
            <person name="Brettin T."/>
            <person name="Rohde M."/>
            <person name="Goker M."/>
            <person name="Bristow J."/>
            <person name="Markowitz V."/>
            <person name="Eisen J.A."/>
            <person name="Hugenholtz P."/>
            <person name="Kyrpides N.C."/>
            <person name="Klenk H.P."/>
        </authorList>
    </citation>
    <scope>NUCLEOTIDE SEQUENCE [LARGE SCALE GENOMIC DNA]</scope>
    <source>
        <strain evidence="11">DSM 14365 / CIP 107738 / JCM 11303 / AJ 13395 / SMP-2</strain>
    </source>
</reference>
<accession>D0LNK3</accession>
<proteinExistence type="inferred from homology"/>
<feature type="transmembrane region" description="Helical" evidence="8">
    <location>
        <begin position="88"/>
        <end position="107"/>
    </location>
</feature>
<dbReference type="HOGENOM" id="CLU_000960_28_0_7"/>
<feature type="transmembrane region" description="Helical" evidence="8">
    <location>
        <begin position="366"/>
        <end position="392"/>
    </location>
</feature>
<feature type="transmembrane region" description="Helical" evidence="8">
    <location>
        <begin position="61"/>
        <end position="81"/>
    </location>
</feature>
<dbReference type="RefSeq" id="WP_012829506.1">
    <property type="nucleotide sequence ID" value="NC_013440.1"/>
</dbReference>
<dbReference type="InterPro" id="IPR011701">
    <property type="entry name" value="MFS"/>
</dbReference>
<evidence type="ECO:0000259" key="9">
    <source>
        <dbReference type="PROSITE" id="PS50850"/>
    </source>
</evidence>
<evidence type="ECO:0000256" key="2">
    <source>
        <dbReference type="ARBA" id="ARBA00008537"/>
    </source>
</evidence>
<comment type="subcellular location">
    <subcellularLocation>
        <location evidence="1">Cell membrane</location>
        <topology evidence="1">Multi-pass membrane protein</topology>
    </subcellularLocation>
</comment>
<organism evidence="10 11">
    <name type="scientific">Haliangium ochraceum (strain DSM 14365 / JCM 11303 / SMP-2)</name>
    <dbReference type="NCBI Taxonomy" id="502025"/>
    <lineage>
        <taxon>Bacteria</taxon>
        <taxon>Pseudomonadati</taxon>
        <taxon>Myxococcota</taxon>
        <taxon>Polyangia</taxon>
        <taxon>Haliangiales</taxon>
        <taxon>Kofleriaceae</taxon>
        <taxon>Haliangium</taxon>
    </lineage>
</organism>
<keyword evidence="11" id="KW-1185">Reference proteome</keyword>
<name>D0LNK3_HALO1</name>
<dbReference type="GO" id="GO:0022857">
    <property type="term" value="F:transmembrane transporter activity"/>
    <property type="evidence" value="ECO:0007669"/>
    <property type="project" value="InterPro"/>
</dbReference>
<keyword evidence="6 8" id="KW-1133">Transmembrane helix</keyword>
<evidence type="ECO:0000256" key="7">
    <source>
        <dbReference type="ARBA" id="ARBA00023136"/>
    </source>
</evidence>
<dbReference type="Gene3D" id="1.20.1720.10">
    <property type="entry name" value="Multidrug resistance protein D"/>
    <property type="match status" value="1"/>
</dbReference>
<dbReference type="InterPro" id="IPR020846">
    <property type="entry name" value="MFS_dom"/>
</dbReference>
<dbReference type="InterPro" id="IPR004638">
    <property type="entry name" value="EmrB-like"/>
</dbReference>
<feature type="transmembrane region" description="Helical" evidence="8">
    <location>
        <begin position="213"/>
        <end position="235"/>
    </location>
</feature>
<dbReference type="GO" id="GO:0005886">
    <property type="term" value="C:plasma membrane"/>
    <property type="evidence" value="ECO:0007669"/>
    <property type="project" value="UniProtKB-SubCell"/>
</dbReference>
<keyword evidence="3" id="KW-0813">Transport</keyword>
<dbReference type="InterPro" id="IPR005829">
    <property type="entry name" value="Sugar_transporter_CS"/>
</dbReference>
<dbReference type="Proteomes" id="UP000001880">
    <property type="component" value="Chromosome"/>
</dbReference>
<feature type="transmembrane region" description="Helical" evidence="8">
    <location>
        <begin position="271"/>
        <end position="292"/>
    </location>
</feature>
<feature type="transmembrane region" description="Helical" evidence="8">
    <location>
        <begin position="26"/>
        <end position="49"/>
    </location>
</feature>
<feature type="transmembrane region" description="Helical" evidence="8">
    <location>
        <begin position="175"/>
        <end position="193"/>
    </location>
</feature>
<feature type="transmembrane region" description="Helical" evidence="8">
    <location>
        <begin position="312"/>
        <end position="329"/>
    </location>
</feature>
<dbReference type="PROSITE" id="PS50850">
    <property type="entry name" value="MFS"/>
    <property type="match status" value="1"/>
</dbReference>
<feature type="transmembrane region" description="Helical" evidence="8">
    <location>
        <begin position="241"/>
        <end position="259"/>
    </location>
</feature>
<evidence type="ECO:0000256" key="3">
    <source>
        <dbReference type="ARBA" id="ARBA00022448"/>
    </source>
</evidence>
<dbReference type="eggNOG" id="COG2814">
    <property type="taxonomic scope" value="Bacteria"/>
</dbReference>
<evidence type="ECO:0000313" key="11">
    <source>
        <dbReference type="Proteomes" id="UP000001880"/>
    </source>
</evidence>
<evidence type="ECO:0000256" key="8">
    <source>
        <dbReference type="SAM" id="Phobius"/>
    </source>
</evidence>
<evidence type="ECO:0000256" key="4">
    <source>
        <dbReference type="ARBA" id="ARBA00022475"/>
    </source>
</evidence>
<dbReference type="PANTHER" id="PTHR42718">
    <property type="entry name" value="MAJOR FACILITATOR SUPERFAMILY MULTIDRUG TRANSPORTER MFSC"/>
    <property type="match status" value="1"/>
</dbReference>